<proteinExistence type="predicted"/>
<reference evidence="1" key="1">
    <citation type="journal article" date="2022" name="IScience">
        <title>Evolution of zygomycete secretomes and the origins of terrestrial fungal ecologies.</title>
        <authorList>
            <person name="Chang Y."/>
            <person name="Wang Y."/>
            <person name="Mondo S."/>
            <person name="Ahrendt S."/>
            <person name="Andreopoulos W."/>
            <person name="Barry K."/>
            <person name="Beard J."/>
            <person name="Benny G.L."/>
            <person name="Blankenship S."/>
            <person name="Bonito G."/>
            <person name="Cuomo C."/>
            <person name="Desiro A."/>
            <person name="Gervers K.A."/>
            <person name="Hundley H."/>
            <person name="Kuo A."/>
            <person name="LaButti K."/>
            <person name="Lang B.F."/>
            <person name="Lipzen A."/>
            <person name="O'Donnell K."/>
            <person name="Pangilinan J."/>
            <person name="Reynolds N."/>
            <person name="Sandor L."/>
            <person name="Smith M.E."/>
            <person name="Tsang A."/>
            <person name="Grigoriev I.V."/>
            <person name="Stajich J.E."/>
            <person name="Spatafora J.W."/>
        </authorList>
    </citation>
    <scope>NUCLEOTIDE SEQUENCE</scope>
    <source>
        <strain evidence="1">RSA 2281</strain>
    </source>
</reference>
<keyword evidence="2" id="KW-1185">Reference proteome</keyword>
<gene>
    <name evidence="1" type="ORF">BDA99DRAFT_542078</name>
</gene>
<sequence length="162" mass="18801">MIVEHEHPLSFRHWVWTRHQAEKKPFECYTVEGESLASRVVKRKNPYLYSRIKRQFTSFNENIMDRYITLGRGGMDVNGDNIDLNMDPHAGQLVERRNFVDIHFSKAFLGSALNNEVVALEHPEVIATSEDPLVDIRNYVEAYNNNLEFAITPAKLLPLMNQ</sequence>
<reference evidence="1" key="2">
    <citation type="submission" date="2023-02" db="EMBL/GenBank/DDBJ databases">
        <authorList>
            <consortium name="DOE Joint Genome Institute"/>
            <person name="Mondo S.J."/>
            <person name="Chang Y."/>
            <person name="Wang Y."/>
            <person name="Ahrendt S."/>
            <person name="Andreopoulos W."/>
            <person name="Barry K."/>
            <person name="Beard J."/>
            <person name="Benny G.L."/>
            <person name="Blankenship S."/>
            <person name="Bonito G."/>
            <person name="Cuomo C."/>
            <person name="Desiro A."/>
            <person name="Gervers K.A."/>
            <person name="Hundley H."/>
            <person name="Kuo A."/>
            <person name="LaButti K."/>
            <person name="Lang B.F."/>
            <person name="Lipzen A."/>
            <person name="O'Donnell K."/>
            <person name="Pangilinan J."/>
            <person name="Reynolds N."/>
            <person name="Sandor L."/>
            <person name="Smith M.W."/>
            <person name="Tsang A."/>
            <person name="Grigoriev I.V."/>
            <person name="Stajich J.E."/>
            <person name="Spatafora J.W."/>
        </authorList>
    </citation>
    <scope>NUCLEOTIDE SEQUENCE</scope>
    <source>
        <strain evidence="1">RSA 2281</strain>
    </source>
</reference>
<organism evidence="1 2">
    <name type="scientific">Phascolomyces articulosus</name>
    <dbReference type="NCBI Taxonomy" id="60185"/>
    <lineage>
        <taxon>Eukaryota</taxon>
        <taxon>Fungi</taxon>
        <taxon>Fungi incertae sedis</taxon>
        <taxon>Mucoromycota</taxon>
        <taxon>Mucoromycotina</taxon>
        <taxon>Mucoromycetes</taxon>
        <taxon>Mucorales</taxon>
        <taxon>Lichtheimiaceae</taxon>
        <taxon>Phascolomyces</taxon>
    </lineage>
</organism>
<name>A0AAD5JR69_9FUNG</name>
<dbReference type="EMBL" id="JAIXMP010000034">
    <property type="protein sequence ID" value="KAI9249776.1"/>
    <property type="molecule type" value="Genomic_DNA"/>
</dbReference>
<evidence type="ECO:0000313" key="2">
    <source>
        <dbReference type="Proteomes" id="UP001209540"/>
    </source>
</evidence>
<comment type="caution">
    <text evidence="1">The sequence shown here is derived from an EMBL/GenBank/DDBJ whole genome shotgun (WGS) entry which is preliminary data.</text>
</comment>
<dbReference type="AlphaFoldDB" id="A0AAD5JR69"/>
<accession>A0AAD5JR69</accession>
<dbReference type="Proteomes" id="UP001209540">
    <property type="component" value="Unassembled WGS sequence"/>
</dbReference>
<evidence type="ECO:0000313" key="1">
    <source>
        <dbReference type="EMBL" id="KAI9249776.1"/>
    </source>
</evidence>
<protein>
    <submittedName>
        <fullName evidence="1">Uncharacterized protein</fullName>
    </submittedName>
</protein>